<feature type="transmembrane region" description="Helical" evidence="1">
    <location>
        <begin position="234"/>
        <end position="259"/>
    </location>
</feature>
<feature type="transmembrane region" description="Helical" evidence="1">
    <location>
        <begin position="283"/>
        <end position="306"/>
    </location>
</feature>
<keyword evidence="3" id="KW-1185">Reference proteome</keyword>
<feature type="transmembrane region" description="Helical" evidence="1">
    <location>
        <begin position="89"/>
        <end position="110"/>
    </location>
</feature>
<name>A0A0D3K113_EMIH1</name>
<dbReference type="EnsemblProtists" id="EOD29448">
    <property type="protein sequence ID" value="EOD29448"/>
    <property type="gene ID" value="EMIHUDRAFT_233947"/>
</dbReference>
<keyword evidence="1" id="KW-0472">Membrane</keyword>
<evidence type="ECO:0000313" key="2">
    <source>
        <dbReference type="EnsemblProtists" id="EOD29448"/>
    </source>
</evidence>
<accession>A0A0D3K113</accession>
<dbReference type="GeneID" id="17274718"/>
<feature type="transmembrane region" description="Helical" evidence="1">
    <location>
        <begin position="117"/>
        <end position="137"/>
    </location>
</feature>
<feature type="transmembrane region" description="Helical" evidence="1">
    <location>
        <begin position="318"/>
        <end position="338"/>
    </location>
</feature>
<reference evidence="2" key="2">
    <citation type="submission" date="2024-10" db="UniProtKB">
        <authorList>
            <consortium name="EnsemblProtists"/>
        </authorList>
    </citation>
    <scope>IDENTIFICATION</scope>
</reference>
<dbReference type="KEGG" id="ehx:EMIHUDRAFT_233947"/>
<dbReference type="PaxDb" id="2903-EOD29448"/>
<feature type="transmembrane region" description="Helical" evidence="1">
    <location>
        <begin position="174"/>
        <end position="196"/>
    </location>
</feature>
<organism evidence="2 3">
    <name type="scientific">Emiliania huxleyi (strain CCMP1516)</name>
    <dbReference type="NCBI Taxonomy" id="280463"/>
    <lineage>
        <taxon>Eukaryota</taxon>
        <taxon>Haptista</taxon>
        <taxon>Haptophyta</taxon>
        <taxon>Prymnesiophyceae</taxon>
        <taxon>Isochrysidales</taxon>
        <taxon>Noelaerhabdaceae</taxon>
        <taxon>Emiliania</taxon>
    </lineage>
</organism>
<feature type="transmembrane region" description="Helical" evidence="1">
    <location>
        <begin position="208"/>
        <end position="228"/>
    </location>
</feature>
<dbReference type="RefSeq" id="XP_005781877.1">
    <property type="nucleotide sequence ID" value="XM_005781820.1"/>
</dbReference>
<dbReference type="AlphaFoldDB" id="A0A0D3K113"/>
<keyword evidence="1" id="KW-0812">Transmembrane</keyword>
<evidence type="ECO:0000313" key="3">
    <source>
        <dbReference type="Proteomes" id="UP000013827"/>
    </source>
</evidence>
<sequence>MELAGLEEHLRKLLFQTGAFTTAWSWVLVYYGTWHLLAGESPLQGQAGLGAHAEREGMLLLLAPYLAVCASAAVLLTQLKAAPGPMTGAIVAAVEFFPSPIFTATMLAFLGRFSSGFALSIWNLGISWAVAFVVHLLPTTGCAGKVGDVVRKTVGFGLGVAWNNLFSRAAPEGYQIMASTIYLGIVVLLAAHLAAPEPRADATLRSRHAAMMCFASRVVCAFSLSGWLSKVMPLSGLLGDVCSLVLLLLLGAVLSGWLARADLEGGGPAWAEERAQKHDWGSCLLRVLIFVPCVWCCCPWIPVLWLFAGSGPGVKDRWLSLATTVCALAASVVATNLITGSIDMLAAAGGICDAQTCNALSFLAFEGAAAAVVSYVLLQGISEIDDTPKEGELEPNLYQSGPVLSRSGLC</sequence>
<dbReference type="HOGENOM" id="CLU_695273_0_0_1"/>
<reference evidence="3" key="1">
    <citation type="journal article" date="2013" name="Nature">
        <title>Pan genome of the phytoplankton Emiliania underpins its global distribution.</title>
        <authorList>
            <person name="Read B.A."/>
            <person name="Kegel J."/>
            <person name="Klute M.J."/>
            <person name="Kuo A."/>
            <person name="Lefebvre S.C."/>
            <person name="Maumus F."/>
            <person name="Mayer C."/>
            <person name="Miller J."/>
            <person name="Monier A."/>
            <person name="Salamov A."/>
            <person name="Young J."/>
            <person name="Aguilar M."/>
            <person name="Claverie J.M."/>
            <person name="Frickenhaus S."/>
            <person name="Gonzalez K."/>
            <person name="Herman E.K."/>
            <person name="Lin Y.C."/>
            <person name="Napier J."/>
            <person name="Ogata H."/>
            <person name="Sarno A.F."/>
            <person name="Shmutz J."/>
            <person name="Schroeder D."/>
            <person name="de Vargas C."/>
            <person name="Verret F."/>
            <person name="von Dassow P."/>
            <person name="Valentin K."/>
            <person name="Van de Peer Y."/>
            <person name="Wheeler G."/>
            <person name="Dacks J.B."/>
            <person name="Delwiche C.F."/>
            <person name="Dyhrman S.T."/>
            <person name="Glockner G."/>
            <person name="John U."/>
            <person name="Richards T."/>
            <person name="Worden A.Z."/>
            <person name="Zhang X."/>
            <person name="Grigoriev I.V."/>
            <person name="Allen A.E."/>
            <person name="Bidle K."/>
            <person name="Borodovsky M."/>
            <person name="Bowler C."/>
            <person name="Brownlee C."/>
            <person name="Cock J.M."/>
            <person name="Elias M."/>
            <person name="Gladyshev V.N."/>
            <person name="Groth M."/>
            <person name="Guda C."/>
            <person name="Hadaegh A."/>
            <person name="Iglesias-Rodriguez M.D."/>
            <person name="Jenkins J."/>
            <person name="Jones B.M."/>
            <person name="Lawson T."/>
            <person name="Leese F."/>
            <person name="Lindquist E."/>
            <person name="Lobanov A."/>
            <person name="Lomsadze A."/>
            <person name="Malik S.B."/>
            <person name="Marsh M.E."/>
            <person name="Mackinder L."/>
            <person name="Mock T."/>
            <person name="Mueller-Roeber B."/>
            <person name="Pagarete A."/>
            <person name="Parker M."/>
            <person name="Probert I."/>
            <person name="Quesneville H."/>
            <person name="Raines C."/>
            <person name="Rensing S.A."/>
            <person name="Riano-Pachon D.M."/>
            <person name="Richier S."/>
            <person name="Rokitta S."/>
            <person name="Shiraiwa Y."/>
            <person name="Soanes D.M."/>
            <person name="van der Giezen M."/>
            <person name="Wahlund T.M."/>
            <person name="Williams B."/>
            <person name="Wilson W."/>
            <person name="Wolfe G."/>
            <person name="Wurch L.L."/>
        </authorList>
    </citation>
    <scope>NUCLEOTIDE SEQUENCE</scope>
</reference>
<feature type="transmembrane region" description="Helical" evidence="1">
    <location>
        <begin position="13"/>
        <end position="37"/>
    </location>
</feature>
<feature type="transmembrane region" description="Helical" evidence="1">
    <location>
        <begin position="58"/>
        <end position="77"/>
    </location>
</feature>
<protein>
    <submittedName>
        <fullName evidence="2">Uncharacterized protein</fullName>
    </submittedName>
</protein>
<dbReference type="Proteomes" id="UP000013827">
    <property type="component" value="Unassembled WGS sequence"/>
</dbReference>
<evidence type="ECO:0000256" key="1">
    <source>
        <dbReference type="SAM" id="Phobius"/>
    </source>
</evidence>
<keyword evidence="1" id="KW-1133">Transmembrane helix</keyword>
<proteinExistence type="predicted"/>